<dbReference type="GO" id="GO:0000155">
    <property type="term" value="F:phosphorelay sensor kinase activity"/>
    <property type="evidence" value="ECO:0007669"/>
    <property type="project" value="InterPro"/>
</dbReference>
<feature type="coiled-coil region" evidence="7">
    <location>
        <begin position="338"/>
        <end position="384"/>
    </location>
</feature>
<dbReference type="RefSeq" id="WP_090849308.1">
    <property type="nucleotide sequence ID" value="NZ_FNJU01000001.1"/>
</dbReference>
<feature type="domain" description="HAMP" evidence="9">
    <location>
        <begin position="305"/>
        <end position="357"/>
    </location>
</feature>
<keyword evidence="5 10" id="KW-0418">Kinase</keyword>
<dbReference type="InterPro" id="IPR003660">
    <property type="entry name" value="HAMP_dom"/>
</dbReference>
<dbReference type="SUPFAM" id="SSF55874">
    <property type="entry name" value="ATPase domain of HSP90 chaperone/DNA topoisomerase II/histidine kinase"/>
    <property type="match status" value="1"/>
</dbReference>
<organism evidence="10 11">
    <name type="scientific">Litchfieldia salsa</name>
    <dbReference type="NCBI Taxonomy" id="930152"/>
    <lineage>
        <taxon>Bacteria</taxon>
        <taxon>Bacillati</taxon>
        <taxon>Bacillota</taxon>
        <taxon>Bacilli</taxon>
        <taxon>Bacillales</taxon>
        <taxon>Bacillaceae</taxon>
        <taxon>Litchfieldia</taxon>
    </lineage>
</organism>
<keyword evidence="8" id="KW-0812">Transmembrane</keyword>
<keyword evidence="8" id="KW-1133">Transmembrane helix</keyword>
<dbReference type="Proteomes" id="UP000199159">
    <property type="component" value="Unassembled WGS sequence"/>
</dbReference>
<dbReference type="CDD" id="cd06225">
    <property type="entry name" value="HAMP"/>
    <property type="match status" value="1"/>
</dbReference>
<keyword evidence="2" id="KW-1003">Cell membrane</keyword>
<dbReference type="InterPro" id="IPR050640">
    <property type="entry name" value="Bact_2-comp_sensor_kinase"/>
</dbReference>
<dbReference type="Pfam" id="PF02518">
    <property type="entry name" value="HATPase_c"/>
    <property type="match status" value="1"/>
</dbReference>
<dbReference type="OrthoDB" id="9776552at2"/>
<evidence type="ECO:0000259" key="9">
    <source>
        <dbReference type="PROSITE" id="PS50885"/>
    </source>
</evidence>
<evidence type="ECO:0000256" key="4">
    <source>
        <dbReference type="ARBA" id="ARBA00022679"/>
    </source>
</evidence>
<dbReference type="InterPro" id="IPR036890">
    <property type="entry name" value="HATPase_C_sf"/>
</dbReference>
<dbReference type="InterPro" id="IPR003594">
    <property type="entry name" value="HATPase_dom"/>
</dbReference>
<proteinExistence type="predicted"/>
<evidence type="ECO:0000313" key="11">
    <source>
        <dbReference type="Proteomes" id="UP000199159"/>
    </source>
</evidence>
<dbReference type="Gene3D" id="6.10.340.10">
    <property type="match status" value="1"/>
</dbReference>
<gene>
    <name evidence="10" type="ORF">SAMN05216565_101243</name>
</gene>
<dbReference type="Gene3D" id="3.30.565.10">
    <property type="entry name" value="Histidine kinase-like ATPase, C-terminal domain"/>
    <property type="match status" value="1"/>
</dbReference>
<evidence type="ECO:0000313" key="10">
    <source>
        <dbReference type="EMBL" id="SDP02394.1"/>
    </source>
</evidence>
<protein>
    <submittedName>
        <fullName evidence="10">Two-component system, sensor histidine kinase YesM</fullName>
    </submittedName>
</protein>
<dbReference type="PANTHER" id="PTHR34220:SF7">
    <property type="entry name" value="SENSOR HISTIDINE KINASE YPDA"/>
    <property type="match status" value="1"/>
</dbReference>
<dbReference type="PROSITE" id="PS50885">
    <property type="entry name" value="HAMP"/>
    <property type="match status" value="1"/>
</dbReference>
<keyword evidence="11" id="KW-1185">Reference proteome</keyword>
<evidence type="ECO:0000256" key="7">
    <source>
        <dbReference type="SAM" id="Coils"/>
    </source>
</evidence>
<keyword evidence="3" id="KW-0597">Phosphoprotein</keyword>
<accession>A0A1H0PBM4</accession>
<feature type="transmembrane region" description="Helical" evidence="8">
    <location>
        <begin position="284"/>
        <end position="303"/>
    </location>
</feature>
<dbReference type="PANTHER" id="PTHR34220">
    <property type="entry name" value="SENSOR HISTIDINE KINASE YPDA"/>
    <property type="match status" value="1"/>
</dbReference>
<evidence type="ECO:0000256" key="3">
    <source>
        <dbReference type="ARBA" id="ARBA00022553"/>
    </source>
</evidence>
<comment type="subcellular location">
    <subcellularLocation>
        <location evidence="1">Cell membrane</location>
        <topology evidence="1">Multi-pass membrane protein</topology>
    </subcellularLocation>
</comment>
<dbReference type="STRING" id="930152.SAMN05216565_101243"/>
<evidence type="ECO:0000256" key="1">
    <source>
        <dbReference type="ARBA" id="ARBA00004651"/>
    </source>
</evidence>
<dbReference type="Pfam" id="PF06580">
    <property type="entry name" value="His_kinase"/>
    <property type="match status" value="1"/>
</dbReference>
<dbReference type="EMBL" id="FNJU01000001">
    <property type="protein sequence ID" value="SDP02394.1"/>
    <property type="molecule type" value="Genomic_DNA"/>
</dbReference>
<keyword evidence="6 8" id="KW-0472">Membrane</keyword>
<dbReference type="GO" id="GO:0005886">
    <property type="term" value="C:plasma membrane"/>
    <property type="evidence" value="ECO:0007669"/>
    <property type="project" value="UniProtKB-SubCell"/>
</dbReference>
<feature type="transmembrane region" description="Helical" evidence="8">
    <location>
        <begin position="15"/>
        <end position="36"/>
    </location>
</feature>
<dbReference type="InterPro" id="IPR010559">
    <property type="entry name" value="Sig_transdc_His_kin_internal"/>
</dbReference>
<evidence type="ECO:0000256" key="6">
    <source>
        <dbReference type="ARBA" id="ARBA00023136"/>
    </source>
</evidence>
<sequence>MKNYFNNLKLRNKVVILYIFSVFLPIILTNIIFYQVTTNNVKEQKMNDLSKVLNQIKSEFLESIEHAVGISSALYTDNKMNEFLEKEYQSSSEYIEAYDTYLRGFNKYTPVFSAIQSIHFYTDNPTVVFSGGVNPISTLTKEEEWYQALLEKSDSIPLVTKTSSNHSRDTISVIRELNFFRVYENATKIVKIDIDQDMIDHIFENANLQGELYLLNENGGIEYTTNSLINWKEEVVSFQEVTKPEKVITLEENYDINNYLTNWKIIAVLDESQLLDNVSDSRKFIFYLAFFNFIVPTAIIVLISQSLNVRLNEVLKYMKKMKNQHFEIIEGIKYKDEIGQLTSEFNRMSKRINELINDVYVVNIQKKDLDLQRKQAQLSALQSQINPHFLFNALETIRMRSIIKQENETAKIIQNMAKMLRKSFTWGRDWVTVKEEMTIVLSFLEIQKYRFDEKLDYEISIDENAYEVIIPNMILLPFVENASIHGIEPKKEKGIIEIYIKCNSEYLICEIKDNGPGMEEEILARMLESLQVEEAIGDNVGIKNVYYRLKMYYGSDFKFKIKSHSDEGTIVSVHLPLQRNHLL</sequence>
<evidence type="ECO:0000256" key="5">
    <source>
        <dbReference type="ARBA" id="ARBA00022777"/>
    </source>
</evidence>
<dbReference type="AlphaFoldDB" id="A0A1H0PBM4"/>
<evidence type="ECO:0000256" key="8">
    <source>
        <dbReference type="SAM" id="Phobius"/>
    </source>
</evidence>
<keyword evidence="7" id="KW-0175">Coiled coil</keyword>
<dbReference type="SUPFAM" id="SSF158472">
    <property type="entry name" value="HAMP domain-like"/>
    <property type="match status" value="1"/>
</dbReference>
<evidence type="ECO:0000256" key="2">
    <source>
        <dbReference type="ARBA" id="ARBA00022475"/>
    </source>
</evidence>
<reference evidence="11" key="1">
    <citation type="submission" date="2016-10" db="EMBL/GenBank/DDBJ databases">
        <authorList>
            <person name="Varghese N."/>
            <person name="Submissions S."/>
        </authorList>
    </citation>
    <scope>NUCLEOTIDE SEQUENCE [LARGE SCALE GENOMIC DNA]</scope>
    <source>
        <strain evidence="11">IBRC-M10078</strain>
    </source>
</reference>
<name>A0A1H0PBM4_9BACI</name>
<keyword evidence="4" id="KW-0808">Transferase</keyword>